<reference evidence="1 2" key="1">
    <citation type="journal article" date="2021" name="Commun. Biol.">
        <title>The genome of Shorea leprosula (Dipterocarpaceae) highlights the ecological relevance of drought in aseasonal tropical rainforests.</title>
        <authorList>
            <person name="Ng K.K.S."/>
            <person name="Kobayashi M.J."/>
            <person name="Fawcett J.A."/>
            <person name="Hatakeyama M."/>
            <person name="Paape T."/>
            <person name="Ng C.H."/>
            <person name="Ang C.C."/>
            <person name="Tnah L.H."/>
            <person name="Lee C.T."/>
            <person name="Nishiyama T."/>
            <person name="Sese J."/>
            <person name="O'Brien M.J."/>
            <person name="Copetti D."/>
            <person name="Mohd Noor M.I."/>
            <person name="Ong R.C."/>
            <person name="Putra M."/>
            <person name="Sireger I.Z."/>
            <person name="Indrioko S."/>
            <person name="Kosugi Y."/>
            <person name="Izuno A."/>
            <person name="Isagi Y."/>
            <person name="Lee S.L."/>
            <person name="Shimizu K.K."/>
        </authorList>
    </citation>
    <scope>NUCLEOTIDE SEQUENCE [LARGE SCALE GENOMIC DNA]</scope>
    <source>
        <strain evidence="1">214</strain>
    </source>
</reference>
<proteinExistence type="predicted"/>
<comment type="caution">
    <text evidence="1">The sequence shown here is derived from an EMBL/GenBank/DDBJ whole genome shotgun (WGS) entry which is preliminary data.</text>
</comment>
<protein>
    <submittedName>
        <fullName evidence="1">Uncharacterized protein</fullName>
    </submittedName>
</protein>
<dbReference type="AlphaFoldDB" id="A0AAV5KNZ7"/>
<keyword evidence="2" id="KW-1185">Reference proteome</keyword>
<gene>
    <name evidence="1" type="ORF">SLEP1_g35657</name>
</gene>
<dbReference type="Proteomes" id="UP001054252">
    <property type="component" value="Unassembled WGS sequence"/>
</dbReference>
<name>A0AAV5KNZ7_9ROSI</name>
<sequence length="35" mass="4038">MFGSGSTVHVVELFIKHCSQNTVHTPRFKFVIARY</sequence>
<evidence type="ECO:0000313" key="1">
    <source>
        <dbReference type="EMBL" id="GKV26329.1"/>
    </source>
</evidence>
<organism evidence="1 2">
    <name type="scientific">Rubroshorea leprosula</name>
    <dbReference type="NCBI Taxonomy" id="152421"/>
    <lineage>
        <taxon>Eukaryota</taxon>
        <taxon>Viridiplantae</taxon>
        <taxon>Streptophyta</taxon>
        <taxon>Embryophyta</taxon>
        <taxon>Tracheophyta</taxon>
        <taxon>Spermatophyta</taxon>
        <taxon>Magnoliopsida</taxon>
        <taxon>eudicotyledons</taxon>
        <taxon>Gunneridae</taxon>
        <taxon>Pentapetalae</taxon>
        <taxon>rosids</taxon>
        <taxon>malvids</taxon>
        <taxon>Malvales</taxon>
        <taxon>Dipterocarpaceae</taxon>
        <taxon>Rubroshorea</taxon>
    </lineage>
</organism>
<accession>A0AAV5KNZ7</accession>
<dbReference type="EMBL" id="BPVZ01000072">
    <property type="protein sequence ID" value="GKV26329.1"/>
    <property type="molecule type" value="Genomic_DNA"/>
</dbReference>
<evidence type="ECO:0000313" key="2">
    <source>
        <dbReference type="Proteomes" id="UP001054252"/>
    </source>
</evidence>